<accession>A0A3M7P7N1</accession>
<dbReference type="Proteomes" id="UP000276133">
    <property type="component" value="Unassembled WGS sequence"/>
</dbReference>
<name>A0A3M7P7N1_BRAPC</name>
<comment type="caution">
    <text evidence="2">The sequence shown here is derived from an EMBL/GenBank/DDBJ whole genome shotgun (WGS) entry which is preliminary data.</text>
</comment>
<sequence length="142" mass="15944">METKWPCGPNSKKKLQPPRNPTNGLAGSLKNGASILITRPTLSASGSKEQILSWFSIIRIKIEIILVNQNRSESEAFLSSGLQCNVQKISISRYLMGYSKDEKDGKGEIWRIGIGNIMKNEPKIKNNVHFLKPRTTEVLNDY</sequence>
<dbReference type="AlphaFoldDB" id="A0A3M7P7N1"/>
<keyword evidence="3" id="KW-1185">Reference proteome</keyword>
<gene>
    <name evidence="2" type="ORF">BpHYR1_018396</name>
</gene>
<evidence type="ECO:0000313" key="3">
    <source>
        <dbReference type="Proteomes" id="UP000276133"/>
    </source>
</evidence>
<evidence type="ECO:0000313" key="2">
    <source>
        <dbReference type="EMBL" id="RMZ94714.1"/>
    </source>
</evidence>
<feature type="region of interest" description="Disordered" evidence="1">
    <location>
        <begin position="1"/>
        <end position="24"/>
    </location>
</feature>
<reference evidence="2 3" key="1">
    <citation type="journal article" date="2018" name="Sci. Rep.">
        <title>Genomic signatures of local adaptation to the degree of environmental predictability in rotifers.</title>
        <authorList>
            <person name="Franch-Gras L."/>
            <person name="Hahn C."/>
            <person name="Garcia-Roger E.M."/>
            <person name="Carmona M.J."/>
            <person name="Serra M."/>
            <person name="Gomez A."/>
        </authorList>
    </citation>
    <scope>NUCLEOTIDE SEQUENCE [LARGE SCALE GENOMIC DNA]</scope>
    <source>
        <strain evidence="2">HYR1</strain>
    </source>
</reference>
<protein>
    <submittedName>
        <fullName evidence="2">Uncharacterized protein</fullName>
    </submittedName>
</protein>
<organism evidence="2 3">
    <name type="scientific">Brachionus plicatilis</name>
    <name type="common">Marine rotifer</name>
    <name type="synonym">Brachionus muelleri</name>
    <dbReference type="NCBI Taxonomy" id="10195"/>
    <lineage>
        <taxon>Eukaryota</taxon>
        <taxon>Metazoa</taxon>
        <taxon>Spiralia</taxon>
        <taxon>Gnathifera</taxon>
        <taxon>Rotifera</taxon>
        <taxon>Eurotatoria</taxon>
        <taxon>Monogononta</taxon>
        <taxon>Pseudotrocha</taxon>
        <taxon>Ploima</taxon>
        <taxon>Brachionidae</taxon>
        <taxon>Brachionus</taxon>
    </lineage>
</organism>
<dbReference type="EMBL" id="REGN01012852">
    <property type="protein sequence ID" value="RMZ94714.1"/>
    <property type="molecule type" value="Genomic_DNA"/>
</dbReference>
<proteinExistence type="predicted"/>
<evidence type="ECO:0000256" key="1">
    <source>
        <dbReference type="SAM" id="MobiDB-lite"/>
    </source>
</evidence>